<dbReference type="AlphaFoldDB" id="A0A9P5D0U8"/>
<dbReference type="OrthoDB" id="3553044at2759"/>
<gene>
    <name evidence="2" type="ORF">GMORB2_7620</name>
</gene>
<proteinExistence type="predicted"/>
<dbReference type="RefSeq" id="XP_035320679.1">
    <property type="nucleotide sequence ID" value="XM_035469585.1"/>
</dbReference>
<name>A0A9P5D0U8_9HYPO</name>
<accession>A0A9P5D0U8</accession>
<evidence type="ECO:0000313" key="2">
    <source>
        <dbReference type="EMBL" id="KAF4122027.1"/>
    </source>
</evidence>
<protein>
    <submittedName>
        <fullName evidence="2">Uncharacterized protein</fullName>
    </submittedName>
</protein>
<keyword evidence="3" id="KW-1185">Reference proteome</keyword>
<feature type="region of interest" description="Disordered" evidence="1">
    <location>
        <begin position="33"/>
        <end position="65"/>
    </location>
</feature>
<evidence type="ECO:0000256" key="1">
    <source>
        <dbReference type="SAM" id="MobiDB-lite"/>
    </source>
</evidence>
<dbReference type="GeneID" id="55973843"/>
<organism evidence="2 3">
    <name type="scientific">Geosmithia morbida</name>
    <dbReference type="NCBI Taxonomy" id="1094350"/>
    <lineage>
        <taxon>Eukaryota</taxon>
        <taxon>Fungi</taxon>
        <taxon>Dikarya</taxon>
        <taxon>Ascomycota</taxon>
        <taxon>Pezizomycotina</taxon>
        <taxon>Sordariomycetes</taxon>
        <taxon>Hypocreomycetidae</taxon>
        <taxon>Hypocreales</taxon>
        <taxon>Bionectriaceae</taxon>
        <taxon>Geosmithia</taxon>
    </lineage>
</organism>
<dbReference type="Proteomes" id="UP000749293">
    <property type="component" value="Unassembled WGS sequence"/>
</dbReference>
<reference evidence="2" key="1">
    <citation type="submission" date="2020-03" db="EMBL/GenBank/DDBJ databases">
        <title>Site-based positive gene gene selection in Geosmithia morbida across the United States reveals a broad range of putative effectors and factors for local host and environmental adapation.</title>
        <authorList>
            <person name="Onufrak A."/>
            <person name="Murdoch R.W."/>
            <person name="Gazis R."/>
            <person name="Huff M."/>
            <person name="Staton M."/>
            <person name="Klingeman W."/>
            <person name="Hadziabdic D."/>
        </authorList>
    </citation>
    <scope>NUCLEOTIDE SEQUENCE</scope>
    <source>
        <strain evidence="2">1262</strain>
    </source>
</reference>
<dbReference type="EMBL" id="JAANYQ010000010">
    <property type="protein sequence ID" value="KAF4122027.1"/>
    <property type="molecule type" value="Genomic_DNA"/>
</dbReference>
<feature type="compositionally biased region" description="Low complexity" evidence="1">
    <location>
        <begin position="36"/>
        <end position="58"/>
    </location>
</feature>
<sequence length="139" mass="16387">MTIPVLLTRPSRSVLFPTHPHIRLTQIETHHKMFRSSRSSSPDDSYVYNTSRRSSSTDWSDRSCKDLTDDRTRNLWRCMLYLQEHYACYHSARIDVAMEAGDESDYYMPSRFIIDTLNESVIDTLPDQAWELLNQFLHP</sequence>
<evidence type="ECO:0000313" key="3">
    <source>
        <dbReference type="Proteomes" id="UP000749293"/>
    </source>
</evidence>
<comment type="caution">
    <text evidence="2">The sequence shown here is derived from an EMBL/GenBank/DDBJ whole genome shotgun (WGS) entry which is preliminary data.</text>
</comment>